<dbReference type="AlphaFoldDB" id="A0A1H7N5A6"/>
<evidence type="ECO:0000313" key="3">
    <source>
        <dbReference type="Proteomes" id="UP000198521"/>
    </source>
</evidence>
<dbReference type="InterPro" id="IPR045743">
    <property type="entry name" value="DUF6089"/>
</dbReference>
<dbReference type="EMBL" id="FOAB01000003">
    <property type="protein sequence ID" value="SEL18489.1"/>
    <property type="molecule type" value="Genomic_DNA"/>
</dbReference>
<dbReference type="OrthoDB" id="654178at2"/>
<protein>
    <recommendedName>
        <fullName evidence="1">DUF6089 domain-containing protein</fullName>
    </recommendedName>
</protein>
<proteinExistence type="predicted"/>
<dbReference type="Proteomes" id="UP000198521">
    <property type="component" value="Unassembled WGS sequence"/>
</dbReference>
<dbReference type="Pfam" id="PF19573">
    <property type="entry name" value="DUF6089"/>
    <property type="match status" value="1"/>
</dbReference>
<evidence type="ECO:0000259" key="1">
    <source>
        <dbReference type="Pfam" id="PF19573"/>
    </source>
</evidence>
<reference evidence="2 3" key="1">
    <citation type="submission" date="2016-10" db="EMBL/GenBank/DDBJ databases">
        <authorList>
            <person name="de Groot N.N."/>
        </authorList>
    </citation>
    <scope>NUCLEOTIDE SEQUENCE [LARGE SCALE GENOMIC DNA]</scope>
    <source>
        <strain evidence="2 3">DSM 25232</strain>
    </source>
</reference>
<name>A0A1H7N5A6_AQUAM</name>
<gene>
    <name evidence="2" type="ORF">SAMN04487910_1961</name>
</gene>
<dbReference type="SUPFAM" id="SSF56925">
    <property type="entry name" value="OMPA-like"/>
    <property type="match status" value="1"/>
</dbReference>
<dbReference type="RefSeq" id="WP_091407859.1">
    <property type="nucleotide sequence ID" value="NZ_FOAB01000003.1"/>
</dbReference>
<accession>A0A1H7N5A6</accession>
<dbReference type="InterPro" id="IPR011250">
    <property type="entry name" value="OMP/PagP_B-barrel"/>
</dbReference>
<sequence length="227" mass="25516">MRYLASFVLILFFGQTINSQTYEVGLMLGGSNYIGDIGSSYYIAPNALAIGAIGKWNRSKRHAFRASFLYANIKSNDANGDDRRVQRGFSFNNSVKEFSLGLEFNFWDWYLYDSQPQFTPYLYTGLTGFNYSAKAVDPNNGNQISSYSEKWNASIPMVVGIKKTIGRHWVLGAEIGARYTFTDNLDGSDPDSAFGTGFGNLDNNDWYVFTGITLSYTWGRIPCYCAF</sequence>
<evidence type="ECO:0000313" key="2">
    <source>
        <dbReference type="EMBL" id="SEL18489.1"/>
    </source>
</evidence>
<feature type="domain" description="DUF6089" evidence="1">
    <location>
        <begin position="6"/>
        <end position="226"/>
    </location>
</feature>
<organism evidence="2 3">
    <name type="scientific">Aquimarina amphilecti</name>
    <dbReference type="NCBI Taxonomy" id="1038014"/>
    <lineage>
        <taxon>Bacteria</taxon>
        <taxon>Pseudomonadati</taxon>
        <taxon>Bacteroidota</taxon>
        <taxon>Flavobacteriia</taxon>
        <taxon>Flavobacteriales</taxon>
        <taxon>Flavobacteriaceae</taxon>
        <taxon>Aquimarina</taxon>
    </lineage>
</organism>
<dbReference type="STRING" id="1038014.SAMN04487910_1961"/>
<keyword evidence="3" id="KW-1185">Reference proteome</keyword>